<protein>
    <submittedName>
        <fullName evidence="1">Uncharacterized protein</fullName>
    </submittedName>
</protein>
<keyword evidence="2" id="KW-1185">Reference proteome</keyword>
<name>A0ACC2BLS9_DIPCM</name>
<evidence type="ECO:0000313" key="2">
    <source>
        <dbReference type="Proteomes" id="UP001162992"/>
    </source>
</evidence>
<evidence type="ECO:0000313" key="1">
    <source>
        <dbReference type="EMBL" id="KAJ7530469.1"/>
    </source>
</evidence>
<dbReference type="EMBL" id="CM055105">
    <property type="protein sequence ID" value="KAJ7530469.1"/>
    <property type="molecule type" value="Genomic_DNA"/>
</dbReference>
<dbReference type="Proteomes" id="UP001162992">
    <property type="component" value="Chromosome 14"/>
</dbReference>
<comment type="caution">
    <text evidence="1">The sequence shown here is derived from an EMBL/GenBank/DDBJ whole genome shotgun (WGS) entry which is preliminary data.</text>
</comment>
<proteinExistence type="predicted"/>
<gene>
    <name evidence="1" type="ORF">O6H91_14G004600</name>
</gene>
<sequence length="586" mass="62438">MDYSANGNGVAARLRDLSPEPQRHLGCWSWVGGCLGKQKRAKRVVPASRSQDGSGVPTRTWGANGTVASATSDHFPGLSPSLLAPPSSPASIANSGNPSSVQSPAGFTVSLSVASGNACSPVGLHLDRTATMFTIGPYAHETALVTPPVFSAFTTPPSTAPFTPPPELAHLTTPSSPDVPFAQLLASSLNAKGGMDQGAAQHPASLFTSSDDVTATEFNQLYPESPITQLVSPNSGASESEPSSPLPGAISPNQGNNTQIVFDSKQETSFLILKPLDASPLNLAFSANKLFSQTLRHNAGKNGSIQSLGAKYCSDLYFHQRESDSVRSKSERRAEFVRDKQDHCKDMGINLCHAGTFVNSNLEYIEDNASKDTHLQRDVKDQEWCQKPQKKFSGDLFTSYNIDGNVQKGHSVITSCYVQNLVHPAAESHEYSDGILQQTKGRRIGVSCGNAETDADCNLKPSGTCDGSGIFELGSKDLKHTLSNRSISFLPSTEETYPRHFDAAVELVSGLLEASTSDSCLEIPRISFSTAEFLLPTRTENLDTISDGVVDSNSYGDVVESSKSEGLSPSCNVFAVALEKTKEVSL</sequence>
<organism evidence="1 2">
    <name type="scientific">Diphasiastrum complanatum</name>
    <name type="common">Issler's clubmoss</name>
    <name type="synonym">Lycopodium complanatum</name>
    <dbReference type="NCBI Taxonomy" id="34168"/>
    <lineage>
        <taxon>Eukaryota</taxon>
        <taxon>Viridiplantae</taxon>
        <taxon>Streptophyta</taxon>
        <taxon>Embryophyta</taxon>
        <taxon>Tracheophyta</taxon>
        <taxon>Lycopodiopsida</taxon>
        <taxon>Lycopodiales</taxon>
        <taxon>Lycopodiaceae</taxon>
        <taxon>Lycopodioideae</taxon>
        <taxon>Diphasiastrum</taxon>
    </lineage>
</organism>
<accession>A0ACC2BLS9</accession>
<reference evidence="2" key="1">
    <citation type="journal article" date="2024" name="Proc. Natl. Acad. Sci. U.S.A.">
        <title>Extraordinary preservation of gene collinearity over three hundred million years revealed in homosporous lycophytes.</title>
        <authorList>
            <person name="Li C."/>
            <person name="Wickell D."/>
            <person name="Kuo L.Y."/>
            <person name="Chen X."/>
            <person name="Nie B."/>
            <person name="Liao X."/>
            <person name="Peng D."/>
            <person name="Ji J."/>
            <person name="Jenkins J."/>
            <person name="Williams M."/>
            <person name="Shu S."/>
            <person name="Plott C."/>
            <person name="Barry K."/>
            <person name="Rajasekar S."/>
            <person name="Grimwood J."/>
            <person name="Han X."/>
            <person name="Sun S."/>
            <person name="Hou Z."/>
            <person name="He W."/>
            <person name="Dai G."/>
            <person name="Sun C."/>
            <person name="Schmutz J."/>
            <person name="Leebens-Mack J.H."/>
            <person name="Li F.W."/>
            <person name="Wang L."/>
        </authorList>
    </citation>
    <scope>NUCLEOTIDE SEQUENCE [LARGE SCALE GENOMIC DNA]</scope>
    <source>
        <strain evidence="2">cv. PW_Plant_1</strain>
    </source>
</reference>